<dbReference type="InterPro" id="IPR056124">
    <property type="entry name" value="DUF7707"/>
</dbReference>
<evidence type="ECO:0000259" key="2">
    <source>
        <dbReference type="Pfam" id="PF24808"/>
    </source>
</evidence>
<organism evidence="3 4">
    <name type="scientific">Cudoniella acicularis</name>
    <dbReference type="NCBI Taxonomy" id="354080"/>
    <lineage>
        <taxon>Eukaryota</taxon>
        <taxon>Fungi</taxon>
        <taxon>Dikarya</taxon>
        <taxon>Ascomycota</taxon>
        <taxon>Pezizomycotina</taxon>
        <taxon>Leotiomycetes</taxon>
        <taxon>Helotiales</taxon>
        <taxon>Tricladiaceae</taxon>
        <taxon>Cudoniella</taxon>
    </lineage>
</organism>
<evidence type="ECO:0000313" key="4">
    <source>
        <dbReference type="Proteomes" id="UP000566819"/>
    </source>
</evidence>
<feature type="chain" id="PRO_5034921298" description="DUF7707 domain-containing protein" evidence="1">
    <location>
        <begin position="19"/>
        <end position="195"/>
    </location>
</feature>
<accession>A0A8H4RM15</accession>
<sequence>MFAKSAVAVALLAGFAVAATSDNSTIDPSTVTLTTRSQWCQGEQNTCPILCGGASATTSNDCDPTTLNYTCTCSNGSAPGLQYYTTTMPTFICEQIYQNCIVTGQNDAAAQKLCTTAEANNCGHLDPSKYVAPASSSSSSAATTATSASAAGQASGTATSTSVSKAAAATMAVMAREYGTGLLAAGAAAAFGLML</sequence>
<evidence type="ECO:0000313" key="3">
    <source>
        <dbReference type="EMBL" id="KAF4632464.1"/>
    </source>
</evidence>
<feature type="domain" description="DUF7707" evidence="2">
    <location>
        <begin position="25"/>
        <end position="127"/>
    </location>
</feature>
<dbReference type="PANTHER" id="PTHR38118:SF3">
    <property type="entry name" value="ANCHORED CELL WALL PROTEIN 11"/>
    <property type="match status" value="1"/>
</dbReference>
<comment type="caution">
    <text evidence="3">The sequence shown here is derived from an EMBL/GenBank/DDBJ whole genome shotgun (WGS) entry which is preliminary data.</text>
</comment>
<evidence type="ECO:0000256" key="1">
    <source>
        <dbReference type="SAM" id="SignalP"/>
    </source>
</evidence>
<dbReference type="AlphaFoldDB" id="A0A8H4RM15"/>
<keyword evidence="1" id="KW-0732">Signal</keyword>
<reference evidence="3 4" key="1">
    <citation type="submission" date="2020-03" db="EMBL/GenBank/DDBJ databases">
        <title>Draft Genome Sequence of Cudoniella acicularis.</title>
        <authorList>
            <person name="Buettner E."/>
            <person name="Kellner H."/>
        </authorList>
    </citation>
    <scope>NUCLEOTIDE SEQUENCE [LARGE SCALE GENOMIC DNA]</scope>
    <source>
        <strain evidence="3 4">DSM 108380</strain>
    </source>
</reference>
<gene>
    <name evidence="3" type="ORF">G7Y89_g5675</name>
</gene>
<dbReference type="OrthoDB" id="2121879at2759"/>
<dbReference type="EMBL" id="JAAMPI010000346">
    <property type="protein sequence ID" value="KAF4632464.1"/>
    <property type="molecule type" value="Genomic_DNA"/>
</dbReference>
<dbReference type="PANTHER" id="PTHR38118">
    <property type="entry name" value="ANCHORED CELL WALL PROTEIN 11-RELATED"/>
    <property type="match status" value="1"/>
</dbReference>
<proteinExistence type="predicted"/>
<name>A0A8H4RM15_9HELO</name>
<dbReference type="Pfam" id="PF24808">
    <property type="entry name" value="DUF7707"/>
    <property type="match status" value="1"/>
</dbReference>
<feature type="signal peptide" evidence="1">
    <location>
        <begin position="1"/>
        <end position="18"/>
    </location>
</feature>
<keyword evidence="4" id="KW-1185">Reference proteome</keyword>
<protein>
    <recommendedName>
        <fullName evidence="2">DUF7707 domain-containing protein</fullName>
    </recommendedName>
</protein>
<dbReference type="Proteomes" id="UP000566819">
    <property type="component" value="Unassembled WGS sequence"/>
</dbReference>